<gene>
    <name evidence="3" type="ORF">H4219_004218</name>
</gene>
<feature type="transmembrane region" description="Helical" evidence="2">
    <location>
        <begin position="141"/>
        <end position="159"/>
    </location>
</feature>
<reference evidence="3" key="1">
    <citation type="submission" date="2022-07" db="EMBL/GenBank/DDBJ databases">
        <title>Phylogenomic reconstructions and comparative analyses of Kickxellomycotina fungi.</title>
        <authorList>
            <person name="Reynolds N.K."/>
            <person name="Stajich J.E."/>
            <person name="Barry K."/>
            <person name="Grigoriev I.V."/>
            <person name="Crous P."/>
            <person name="Smith M.E."/>
        </authorList>
    </citation>
    <scope>NUCLEOTIDE SEQUENCE</scope>
    <source>
        <strain evidence="3">NBRC 100468</strain>
    </source>
</reference>
<feature type="region of interest" description="Disordered" evidence="1">
    <location>
        <begin position="33"/>
        <end position="55"/>
    </location>
</feature>
<keyword evidence="2" id="KW-0472">Membrane</keyword>
<sequence length="287" mass="31491">MAPTPTQILTSSLMVAVRGLLFEQDSNGNGFGEPNFFKRQQDTSSNDQQNTSIKSRLTPTKDQKITLGIAVGYFFAILILWHIPYVKEILKPFKLVTVALHEFGHAITCLLTCGKVEGIEINPDEGGVTRMRGGVEWCTLPAGYLGSSLIGAVMVFAGFNILASKIVSVFLAVCLVAILYWAGNWLTRILTVLFVGLIIGLWFTPKGVGLKYFVLFMGVMSCMYSLWDIIDDLVLRKVNSSDATRFAKKLHCSAHLCGVFWFLISAVFFAAAIILGIVAFKDDGSNS</sequence>
<dbReference type="PANTHER" id="PTHR33979">
    <property type="entry name" value="OS02G0221600 PROTEIN"/>
    <property type="match status" value="1"/>
</dbReference>
<keyword evidence="4" id="KW-1185">Reference proteome</keyword>
<proteinExistence type="predicted"/>
<protein>
    <recommendedName>
        <fullName evidence="5">Peptidase M50B-like protein</fullName>
    </recommendedName>
</protein>
<evidence type="ECO:0000256" key="2">
    <source>
        <dbReference type="SAM" id="Phobius"/>
    </source>
</evidence>
<feature type="transmembrane region" description="Helical" evidence="2">
    <location>
        <begin position="166"/>
        <end position="183"/>
    </location>
</feature>
<dbReference type="Pfam" id="PF13398">
    <property type="entry name" value="Peptidase_M50B"/>
    <property type="match status" value="1"/>
</dbReference>
<accession>A0A9W8DRR8</accession>
<keyword evidence="2" id="KW-0812">Transmembrane</keyword>
<dbReference type="EMBL" id="JANBPU010000137">
    <property type="protein sequence ID" value="KAJ1915648.1"/>
    <property type="molecule type" value="Genomic_DNA"/>
</dbReference>
<feature type="transmembrane region" description="Helical" evidence="2">
    <location>
        <begin position="65"/>
        <end position="83"/>
    </location>
</feature>
<keyword evidence="2" id="KW-1133">Transmembrane helix</keyword>
<evidence type="ECO:0000313" key="4">
    <source>
        <dbReference type="Proteomes" id="UP001150538"/>
    </source>
</evidence>
<comment type="caution">
    <text evidence="3">The sequence shown here is derived from an EMBL/GenBank/DDBJ whole genome shotgun (WGS) entry which is preliminary data.</text>
</comment>
<evidence type="ECO:0000313" key="3">
    <source>
        <dbReference type="EMBL" id="KAJ1915648.1"/>
    </source>
</evidence>
<dbReference type="OrthoDB" id="40823at2759"/>
<dbReference type="PANTHER" id="PTHR33979:SF2">
    <property type="entry name" value="PEPTIDASE M50B-LIKE-DOMAIN-CONTAINING PROTEIN"/>
    <property type="match status" value="1"/>
</dbReference>
<feature type="transmembrane region" description="Helical" evidence="2">
    <location>
        <begin position="259"/>
        <end position="280"/>
    </location>
</feature>
<dbReference type="AlphaFoldDB" id="A0A9W8DRR8"/>
<evidence type="ECO:0000256" key="1">
    <source>
        <dbReference type="SAM" id="MobiDB-lite"/>
    </source>
</evidence>
<evidence type="ECO:0008006" key="5">
    <source>
        <dbReference type="Google" id="ProtNLM"/>
    </source>
</evidence>
<feature type="compositionally biased region" description="Polar residues" evidence="1">
    <location>
        <begin position="42"/>
        <end position="55"/>
    </location>
</feature>
<name>A0A9W8DRR8_9FUNG</name>
<dbReference type="InterPro" id="IPR049500">
    <property type="entry name" value="Peptidase_M50B-like"/>
</dbReference>
<organism evidence="3 4">
    <name type="scientific">Mycoemilia scoparia</name>
    <dbReference type="NCBI Taxonomy" id="417184"/>
    <lineage>
        <taxon>Eukaryota</taxon>
        <taxon>Fungi</taxon>
        <taxon>Fungi incertae sedis</taxon>
        <taxon>Zoopagomycota</taxon>
        <taxon>Kickxellomycotina</taxon>
        <taxon>Kickxellomycetes</taxon>
        <taxon>Kickxellales</taxon>
        <taxon>Kickxellaceae</taxon>
        <taxon>Mycoemilia</taxon>
    </lineage>
</organism>
<feature type="transmembrane region" description="Helical" evidence="2">
    <location>
        <begin position="189"/>
        <end position="205"/>
    </location>
</feature>
<dbReference type="Proteomes" id="UP001150538">
    <property type="component" value="Unassembled WGS sequence"/>
</dbReference>